<evidence type="ECO:0000256" key="1">
    <source>
        <dbReference type="ARBA" id="ARBA00006432"/>
    </source>
</evidence>
<keyword evidence="6" id="KW-1185">Reference proteome</keyword>
<dbReference type="AlphaFoldDB" id="A0A3M9M3G9"/>
<dbReference type="OrthoDB" id="9803968at2"/>
<dbReference type="PROSITE" id="PS00455">
    <property type="entry name" value="AMP_BINDING"/>
    <property type="match status" value="1"/>
</dbReference>
<feature type="domain" description="AMP-dependent synthetase/ligase" evidence="3">
    <location>
        <begin position="11"/>
        <end position="357"/>
    </location>
</feature>
<dbReference type="InterPro" id="IPR050237">
    <property type="entry name" value="ATP-dep_AMP-bd_enzyme"/>
</dbReference>
<dbReference type="RefSeq" id="WP_123272621.1">
    <property type="nucleotide sequence ID" value="NZ_RJJQ01000020.1"/>
</dbReference>
<dbReference type="PANTHER" id="PTHR43767">
    <property type="entry name" value="LONG-CHAIN-FATTY-ACID--COA LIGASE"/>
    <property type="match status" value="1"/>
</dbReference>
<dbReference type="InterPro" id="IPR020845">
    <property type="entry name" value="AMP-binding_CS"/>
</dbReference>
<dbReference type="FunFam" id="3.30.300.30:FF:000008">
    <property type="entry name" value="2,3-dihydroxybenzoate-AMP ligase"/>
    <property type="match status" value="1"/>
</dbReference>
<gene>
    <name evidence="5" type="ORF">EFY87_16690</name>
</gene>
<protein>
    <submittedName>
        <fullName evidence="5">Long-chain fatty acid--CoA ligase</fullName>
    </submittedName>
</protein>
<dbReference type="PANTHER" id="PTHR43767:SF12">
    <property type="entry name" value="AMP-DEPENDENT SYNTHETASE AND LIGASE"/>
    <property type="match status" value="1"/>
</dbReference>
<accession>A0A3M9M3G9</accession>
<comment type="caution">
    <text evidence="5">The sequence shown here is derived from an EMBL/GenBank/DDBJ whole genome shotgun (WGS) entry which is preliminary data.</text>
</comment>
<dbReference type="Pfam" id="PF00501">
    <property type="entry name" value="AMP-binding"/>
    <property type="match status" value="1"/>
</dbReference>
<dbReference type="CDD" id="cd05936">
    <property type="entry name" value="FC-FACS_FadD_like"/>
    <property type="match status" value="1"/>
</dbReference>
<sequence>MTNLAENLVNTARAFPQHAALREGDRSLSYAEFDDAAARAGSWLAARGVRAGDSVGIMLPNVLEFPVLFYGAMRIGALAVPMNPLLKGREIAHFSGDSQMKVLCVAPAVSPEETARAVDGCQVVQIGSDFLDGLRAFDPAGFVDRADDDTAVILYTSGTTGVPKGAELTHHGLNENRRVAGQDLFHMTEQDIIMGCLPLFHVFGLTSALNVSVGSGSLLTLIPRFDPEVVLHTIQREKVTVFEGVPTMYTALAALDSASPESVATLRMSVSGGASLPAEVVRGFEAAYGVKILEGYGLSETSPVVSFNLMDNAKLGSIGLPIPGVEMKVVDAEGHDVATGEVGEICVRGPNVMKGYLNRPEATAEAIDAGHWLHTGDIGYSDEDGFYFIVDRKKDLIIRGGYNVYPREIEEVLYEHPAVHEAAVLGLPHPTHGEEVGAAVSLKPGATATPEEIRDFVKARVAAYKYPRRVWFLDDLPKTGTGKILKREITIPEPDDQ</sequence>
<dbReference type="GO" id="GO:0016877">
    <property type="term" value="F:ligase activity, forming carbon-sulfur bonds"/>
    <property type="evidence" value="ECO:0007669"/>
    <property type="project" value="UniProtKB-ARBA"/>
</dbReference>
<dbReference type="InterPro" id="IPR000873">
    <property type="entry name" value="AMP-dep_synth/lig_dom"/>
</dbReference>
<evidence type="ECO:0000259" key="4">
    <source>
        <dbReference type="Pfam" id="PF13193"/>
    </source>
</evidence>
<proteinExistence type="inferred from homology"/>
<organism evidence="5 6">
    <name type="scientific">Flexivirga caeni</name>
    <dbReference type="NCBI Taxonomy" id="2294115"/>
    <lineage>
        <taxon>Bacteria</taxon>
        <taxon>Bacillati</taxon>
        <taxon>Actinomycetota</taxon>
        <taxon>Actinomycetes</taxon>
        <taxon>Micrococcales</taxon>
        <taxon>Dermacoccaceae</taxon>
        <taxon>Flexivirga</taxon>
    </lineage>
</organism>
<comment type="similarity">
    <text evidence="1">Belongs to the ATP-dependent AMP-binding enzyme family.</text>
</comment>
<dbReference type="InterPro" id="IPR025110">
    <property type="entry name" value="AMP-bd_C"/>
</dbReference>
<dbReference type="EMBL" id="RJJQ01000020">
    <property type="protein sequence ID" value="RNI19473.1"/>
    <property type="molecule type" value="Genomic_DNA"/>
</dbReference>
<dbReference type="SUPFAM" id="SSF56801">
    <property type="entry name" value="Acetyl-CoA synthetase-like"/>
    <property type="match status" value="1"/>
</dbReference>
<evidence type="ECO:0000256" key="2">
    <source>
        <dbReference type="ARBA" id="ARBA00022598"/>
    </source>
</evidence>
<dbReference type="Pfam" id="PF13193">
    <property type="entry name" value="AMP-binding_C"/>
    <property type="match status" value="1"/>
</dbReference>
<evidence type="ECO:0000259" key="3">
    <source>
        <dbReference type="Pfam" id="PF00501"/>
    </source>
</evidence>
<evidence type="ECO:0000313" key="6">
    <source>
        <dbReference type="Proteomes" id="UP000271678"/>
    </source>
</evidence>
<keyword evidence="2 5" id="KW-0436">Ligase</keyword>
<dbReference type="Proteomes" id="UP000271678">
    <property type="component" value="Unassembled WGS sequence"/>
</dbReference>
<name>A0A3M9M3G9_9MICO</name>
<reference evidence="5 6" key="1">
    <citation type="submission" date="2018-11" db="EMBL/GenBank/DDBJ databases">
        <title>Draft genome of Simplicispira Flexivirga sp. BO-16.</title>
        <authorList>
            <person name="Im W.T."/>
        </authorList>
    </citation>
    <scope>NUCLEOTIDE SEQUENCE [LARGE SCALE GENOMIC DNA]</scope>
    <source>
        <strain evidence="5 6">BO-16</strain>
    </source>
</reference>
<feature type="domain" description="AMP-binding enzyme C-terminal" evidence="4">
    <location>
        <begin position="408"/>
        <end position="483"/>
    </location>
</feature>
<dbReference type="Gene3D" id="3.40.50.12780">
    <property type="entry name" value="N-terminal domain of ligase-like"/>
    <property type="match status" value="1"/>
</dbReference>
<dbReference type="InterPro" id="IPR042099">
    <property type="entry name" value="ANL_N_sf"/>
</dbReference>
<dbReference type="InterPro" id="IPR045851">
    <property type="entry name" value="AMP-bd_C_sf"/>
</dbReference>
<dbReference type="Gene3D" id="3.30.300.30">
    <property type="match status" value="1"/>
</dbReference>
<evidence type="ECO:0000313" key="5">
    <source>
        <dbReference type="EMBL" id="RNI19473.1"/>
    </source>
</evidence>